<dbReference type="InterPro" id="IPR005122">
    <property type="entry name" value="Uracil-DNA_glycosylase-like"/>
</dbReference>
<keyword evidence="6 9" id="KW-0227">DNA damage</keyword>
<evidence type="ECO:0000256" key="1">
    <source>
        <dbReference type="ARBA" id="ARBA00001400"/>
    </source>
</evidence>
<dbReference type="NCBIfam" id="NF003592">
    <property type="entry name" value="PRK05254.1-5"/>
    <property type="match status" value="1"/>
</dbReference>
<evidence type="ECO:0000256" key="9">
    <source>
        <dbReference type="HAMAP-Rule" id="MF_00148"/>
    </source>
</evidence>
<comment type="subcellular location">
    <subcellularLocation>
        <location evidence="9">Cytoplasm</location>
    </subcellularLocation>
</comment>
<dbReference type="SMART" id="SM00986">
    <property type="entry name" value="UDG"/>
    <property type="match status" value="1"/>
</dbReference>
<keyword evidence="9" id="KW-0963">Cytoplasm</keyword>
<dbReference type="SMART" id="SM00987">
    <property type="entry name" value="UreE_C"/>
    <property type="match status" value="1"/>
</dbReference>
<dbReference type="CDD" id="cd10027">
    <property type="entry name" value="UDG-F1-like"/>
    <property type="match status" value="1"/>
</dbReference>
<evidence type="ECO:0000256" key="5">
    <source>
        <dbReference type="ARBA" id="ARBA00018429"/>
    </source>
</evidence>
<dbReference type="STRING" id="1577792.QX51_14250"/>
<comment type="similarity">
    <text evidence="3 9 11">Belongs to the uracil-DNA glycosylase (UDG) superfamily. UNG family.</text>
</comment>
<evidence type="ECO:0000259" key="12">
    <source>
        <dbReference type="SMART" id="SM00986"/>
    </source>
</evidence>
<dbReference type="NCBIfam" id="TIGR00628">
    <property type="entry name" value="ung"/>
    <property type="match status" value="1"/>
</dbReference>
<dbReference type="PROSITE" id="PS00130">
    <property type="entry name" value="U_DNA_GLYCOSYLASE"/>
    <property type="match status" value="1"/>
</dbReference>
<dbReference type="GO" id="GO:0004844">
    <property type="term" value="F:uracil DNA N-glycosylase activity"/>
    <property type="evidence" value="ECO:0007669"/>
    <property type="project" value="UniProtKB-UniRule"/>
</dbReference>
<dbReference type="NCBIfam" id="NF003588">
    <property type="entry name" value="PRK05254.1-1"/>
    <property type="match status" value="1"/>
</dbReference>
<evidence type="ECO:0000256" key="10">
    <source>
        <dbReference type="PROSITE-ProRule" id="PRU10072"/>
    </source>
</evidence>
<dbReference type="InterPro" id="IPR036895">
    <property type="entry name" value="Uracil-DNA_glycosylase-like_sf"/>
</dbReference>
<evidence type="ECO:0000256" key="2">
    <source>
        <dbReference type="ARBA" id="ARBA00002631"/>
    </source>
</evidence>
<dbReference type="PANTHER" id="PTHR11264">
    <property type="entry name" value="URACIL-DNA GLYCOSYLASE"/>
    <property type="match status" value="1"/>
</dbReference>
<evidence type="ECO:0000256" key="8">
    <source>
        <dbReference type="ARBA" id="ARBA00023204"/>
    </source>
</evidence>
<accession>A0A0B3VTX9</accession>
<reference evidence="13 14" key="1">
    <citation type="submission" date="2014-12" db="EMBL/GenBank/DDBJ databases">
        <title>Draft genome sequence of Terrisporobacter sp. 08-306576, isolated from the blood culture of a bacteremia patient.</title>
        <authorList>
            <person name="Lund L.C."/>
            <person name="Sydenham T.V."/>
            <person name="Hogh S.V."/>
            <person name="Skov M.N."/>
            <person name="Kemp M."/>
            <person name="Justesen U.S."/>
        </authorList>
    </citation>
    <scope>NUCLEOTIDE SEQUENCE [LARGE SCALE GENOMIC DNA]</scope>
    <source>
        <strain evidence="13 14">08-306576</strain>
    </source>
</reference>
<dbReference type="InterPro" id="IPR002043">
    <property type="entry name" value="UDG_fam1"/>
</dbReference>
<keyword evidence="8 9" id="KW-0234">DNA repair</keyword>
<feature type="domain" description="Uracil-DNA glycosylase-like" evidence="12">
    <location>
        <begin position="49"/>
        <end position="209"/>
    </location>
</feature>
<sequence>MVNLGNDWDDLLKEEFEKDYYIKLREFLVEEYKSKIIYPNMYNIFEALKHTSYKDTKVLILGQDPYHGENQAHGLDFSVQPGVKTPPSLLNMYKELRDDLGCFIPNNGYLIPWSNQGVLLLNTALTVRAGEANSHQNKGWEIFTDEIIKKLNKREDPVIFVLWGGNARKKKVFIDSNRHYILEAPHPSPLSAHRGFFGCKHFSKINDILIRLGKEPIDWQIPNI</sequence>
<comment type="catalytic activity">
    <reaction evidence="1 9 11">
        <text>Hydrolyzes single-stranded DNA or mismatched double-stranded DNA and polynucleotides, releasing free uracil.</text>
        <dbReference type="EC" id="3.2.2.27"/>
    </reaction>
</comment>
<gene>
    <name evidence="9" type="primary">ung</name>
    <name evidence="13" type="ORF">QX51_14250</name>
</gene>
<name>A0A0B3VTX9_9FIRM</name>
<evidence type="ECO:0000256" key="3">
    <source>
        <dbReference type="ARBA" id="ARBA00008184"/>
    </source>
</evidence>
<dbReference type="PANTHER" id="PTHR11264:SF0">
    <property type="entry name" value="URACIL-DNA GLYCOSYLASE"/>
    <property type="match status" value="1"/>
</dbReference>
<evidence type="ECO:0000256" key="11">
    <source>
        <dbReference type="RuleBase" id="RU003780"/>
    </source>
</evidence>
<dbReference type="EMBL" id="JWHR01000115">
    <property type="protein sequence ID" value="KHS56243.1"/>
    <property type="molecule type" value="Genomic_DNA"/>
</dbReference>
<feature type="active site" description="Proton acceptor" evidence="9 10">
    <location>
        <position position="64"/>
    </location>
</feature>
<evidence type="ECO:0000313" key="13">
    <source>
        <dbReference type="EMBL" id="KHS56243.1"/>
    </source>
</evidence>
<dbReference type="HAMAP" id="MF_00148">
    <property type="entry name" value="UDG"/>
    <property type="match status" value="1"/>
</dbReference>
<dbReference type="GO" id="GO:0005737">
    <property type="term" value="C:cytoplasm"/>
    <property type="evidence" value="ECO:0007669"/>
    <property type="project" value="UniProtKB-SubCell"/>
</dbReference>
<comment type="function">
    <text evidence="2 9 11">Excises uracil residues from the DNA which can arise as a result of misincorporation of dUMP residues by DNA polymerase or due to deamination of cytosine.</text>
</comment>
<dbReference type="NCBIfam" id="NF003589">
    <property type="entry name" value="PRK05254.1-2"/>
    <property type="match status" value="1"/>
</dbReference>
<dbReference type="Proteomes" id="UP000031189">
    <property type="component" value="Unassembled WGS sequence"/>
</dbReference>
<organism evidence="13 14">
    <name type="scientific">Terrisporobacter othiniensis</name>
    <dbReference type="NCBI Taxonomy" id="1577792"/>
    <lineage>
        <taxon>Bacteria</taxon>
        <taxon>Bacillati</taxon>
        <taxon>Bacillota</taxon>
        <taxon>Clostridia</taxon>
        <taxon>Peptostreptococcales</taxon>
        <taxon>Peptostreptococcaceae</taxon>
        <taxon>Terrisporobacter</taxon>
    </lineage>
</organism>
<evidence type="ECO:0000256" key="7">
    <source>
        <dbReference type="ARBA" id="ARBA00022801"/>
    </source>
</evidence>
<keyword evidence="14" id="KW-1185">Reference proteome</keyword>
<evidence type="ECO:0000256" key="4">
    <source>
        <dbReference type="ARBA" id="ARBA00012030"/>
    </source>
</evidence>
<keyword evidence="7 9" id="KW-0378">Hydrolase</keyword>
<proteinExistence type="inferred from homology"/>
<evidence type="ECO:0000256" key="6">
    <source>
        <dbReference type="ARBA" id="ARBA00022763"/>
    </source>
</evidence>
<dbReference type="Pfam" id="PF03167">
    <property type="entry name" value="UDG"/>
    <property type="match status" value="1"/>
</dbReference>
<comment type="caution">
    <text evidence="13">The sequence shown here is derived from an EMBL/GenBank/DDBJ whole genome shotgun (WGS) entry which is preliminary data.</text>
</comment>
<dbReference type="SUPFAM" id="SSF52141">
    <property type="entry name" value="Uracil-DNA glycosylase-like"/>
    <property type="match status" value="1"/>
</dbReference>
<dbReference type="OrthoDB" id="9804372at2"/>
<dbReference type="EC" id="3.2.2.27" evidence="4 9"/>
<dbReference type="RefSeq" id="WP_039680567.1">
    <property type="nucleotide sequence ID" value="NZ_JWHR01000115.1"/>
</dbReference>
<dbReference type="GO" id="GO:0097510">
    <property type="term" value="P:base-excision repair, AP site formation via deaminated base removal"/>
    <property type="evidence" value="ECO:0007669"/>
    <property type="project" value="TreeGrafter"/>
</dbReference>
<evidence type="ECO:0000313" key="14">
    <source>
        <dbReference type="Proteomes" id="UP000031189"/>
    </source>
</evidence>
<dbReference type="Gene3D" id="3.40.470.10">
    <property type="entry name" value="Uracil-DNA glycosylase-like domain"/>
    <property type="match status" value="1"/>
</dbReference>
<dbReference type="AlphaFoldDB" id="A0A0B3VTX9"/>
<dbReference type="FunFam" id="3.40.470.10:FF:000001">
    <property type="entry name" value="Uracil-DNA glycosylase"/>
    <property type="match status" value="1"/>
</dbReference>
<dbReference type="NCBIfam" id="NF003591">
    <property type="entry name" value="PRK05254.1-4"/>
    <property type="match status" value="1"/>
</dbReference>
<protein>
    <recommendedName>
        <fullName evidence="5 9">Uracil-DNA glycosylase</fullName>
        <shortName evidence="9">UDG</shortName>
        <ecNumber evidence="4 9">3.2.2.27</ecNumber>
    </recommendedName>
</protein>
<dbReference type="InterPro" id="IPR018085">
    <property type="entry name" value="Ura-DNA_Glyclase_AS"/>
</dbReference>